<dbReference type="OrthoDB" id="4804869at2"/>
<proteinExistence type="predicted"/>
<protein>
    <submittedName>
        <fullName evidence="1">Uncharacterized protein</fullName>
    </submittedName>
</protein>
<dbReference type="Pfam" id="PF19586">
    <property type="entry name" value="DUF6093"/>
    <property type="match status" value="1"/>
</dbReference>
<accession>A0A0W8IG22</accession>
<gene>
    <name evidence="1" type="ORF">AVL63_02855</name>
</gene>
<keyword evidence="2" id="KW-1185">Reference proteome</keyword>
<sequence>MPLTNTAVIPDAWSQAHQPVAESAMRSRVDILVPADQVPSPGWGEASGDPVGDAVAAGGVHARIRSLSTGNTLAASSQSLDTADYLVQVPANALPSLLVGEHGHRLRVTLNPGSTAIEGREFSILGLQHGTESFNRDLICREHTTQQQGT</sequence>
<evidence type="ECO:0000313" key="2">
    <source>
        <dbReference type="Proteomes" id="UP000054023"/>
    </source>
</evidence>
<dbReference type="STRING" id="317018.AVL63_02855"/>
<organism evidence="1 2">
    <name type="scientific">Nesterenkonia jeotgali</name>
    <dbReference type="NCBI Taxonomy" id="317018"/>
    <lineage>
        <taxon>Bacteria</taxon>
        <taxon>Bacillati</taxon>
        <taxon>Actinomycetota</taxon>
        <taxon>Actinomycetes</taxon>
        <taxon>Micrococcales</taxon>
        <taxon>Micrococcaceae</taxon>
        <taxon>Nesterenkonia</taxon>
    </lineage>
</organism>
<comment type="caution">
    <text evidence="1">The sequence shown here is derived from an EMBL/GenBank/DDBJ whole genome shotgun (WGS) entry which is preliminary data.</text>
</comment>
<dbReference type="Proteomes" id="UP000054023">
    <property type="component" value="Unassembled WGS sequence"/>
</dbReference>
<reference evidence="2" key="1">
    <citation type="submission" date="2015-12" db="EMBL/GenBank/DDBJ databases">
        <authorList>
            <person name="Nair G.R."/>
            <person name="Kaur G."/>
            <person name="Mayilraj S."/>
        </authorList>
    </citation>
    <scope>NUCLEOTIDE SEQUENCE [LARGE SCALE GENOMIC DNA]</scope>
    <source>
        <strain evidence="2">CD08_7</strain>
    </source>
</reference>
<dbReference type="InterPro" id="IPR046075">
    <property type="entry name" value="DUF6093"/>
</dbReference>
<dbReference type="EMBL" id="LQBM01000003">
    <property type="protein sequence ID" value="KUG58978.1"/>
    <property type="molecule type" value="Genomic_DNA"/>
</dbReference>
<dbReference type="AlphaFoldDB" id="A0A0W8IG22"/>
<dbReference type="RefSeq" id="WP_058888660.1">
    <property type="nucleotide sequence ID" value="NZ_LQBM01000003.1"/>
</dbReference>
<evidence type="ECO:0000313" key="1">
    <source>
        <dbReference type="EMBL" id="KUG58978.1"/>
    </source>
</evidence>
<name>A0A0W8IG22_9MICC</name>